<dbReference type="EMBL" id="SWBM01000005">
    <property type="protein sequence ID" value="TKC15353.1"/>
    <property type="molecule type" value="Genomic_DNA"/>
</dbReference>
<feature type="modified residue" description="4-aspartylphosphate" evidence="1">
    <location>
        <position position="56"/>
    </location>
</feature>
<comment type="caution">
    <text evidence="4">The sequence shown here is derived from an EMBL/GenBank/DDBJ whole genome shotgun (WGS) entry which is preliminary data.</text>
</comment>
<dbReference type="SMART" id="SM00850">
    <property type="entry name" value="LytTR"/>
    <property type="match status" value="1"/>
</dbReference>
<organism evidence="4 5">
    <name type="scientific">Robertmurraya kyonggiensis</name>
    <dbReference type="NCBI Taxonomy" id="1037680"/>
    <lineage>
        <taxon>Bacteria</taxon>
        <taxon>Bacillati</taxon>
        <taxon>Bacillota</taxon>
        <taxon>Bacilli</taxon>
        <taxon>Bacillales</taxon>
        <taxon>Bacillaceae</taxon>
        <taxon>Robertmurraya</taxon>
    </lineage>
</organism>
<dbReference type="SUPFAM" id="SSF52172">
    <property type="entry name" value="CheY-like"/>
    <property type="match status" value="1"/>
</dbReference>
<evidence type="ECO:0000256" key="1">
    <source>
        <dbReference type="PROSITE-ProRule" id="PRU00169"/>
    </source>
</evidence>
<keyword evidence="5" id="KW-1185">Reference proteome</keyword>
<dbReference type="Proteomes" id="UP000307756">
    <property type="component" value="Unassembled WGS sequence"/>
</dbReference>
<dbReference type="GO" id="GO:0003677">
    <property type="term" value="F:DNA binding"/>
    <property type="evidence" value="ECO:0007669"/>
    <property type="project" value="InterPro"/>
</dbReference>
<dbReference type="Pfam" id="PF00072">
    <property type="entry name" value="Response_reg"/>
    <property type="match status" value="1"/>
</dbReference>
<feature type="domain" description="Response regulatory" evidence="2">
    <location>
        <begin position="5"/>
        <end position="119"/>
    </location>
</feature>
<dbReference type="InterPro" id="IPR007492">
    <property type="entry name" value="LytTR_DNA-bd_dom"/>
</dbReference>
<keyword evidence="1" id="KW-0597">Phosphoprotein</keyword>
<evidence type="ECO:0000313" key="5">
    <source>
        <dbReference type="Proteomes" id="UP000307756"/>
    </source>
</evidence>
<dbReference type="AlphaFoldDB" id="A0A4U1D0Z9"/>
<dbReference type="Pfam" id="PF04397">
    <property type="entry name" value="LytTR"/>
    <property type="match status" value="1"/>
</dbReference>
<dbReference type="InterPro" id="IPR001789">
    <property type="entry name" value="Sig_transdc_resp-reg_receiver"/>
</dbReference>
<dbReference type="PROSITE" id="PS50930">
    <property type="entry name" value="HTH_LYTTR"/>
    <property type="match status" value="1"/>
</dbReference>
<reference evidence="4 5" key="1">
    <citation type="journal article" date="2011" name="J. Microbiol.">
        <title>Bacillus kyonggiensis sp. nov., isolated from soil of a lettuce field.</title>
        <authorList>
            <person name="Dong K."/>
            <person name="Lee S."/>
        </authorList>
    </citation>
    <scope>NUCLEOTIDE SEQUENCE [LARGE SCALE GENOMIC DNA]</scope>
    <source>
        <strain evidence="4 5">NB22</strain>
    </source>
</reference>
<dbReference type="GO" id="GO:0000156">
    <property type="term" value="F:phosphorelay response regulator activity"/>
    <property type="evidence" value="ECO:0007669"/>
    <property type="project" value="InterPro"/>
</dbReference>
<dbReference type="PANTHER" id="PTHR37299:SF1">
    <property type="entry name" value="STAGE 0 SPORULATION PROTEIN A HOMOLOG"/>
    <property type="match status" value="1"/>
</dbReference>
<dbReference type="Gene3D" id="3.40.50.2300">
    <property type="match status" value="1"/>
</dbReference>
<name>A0A4U1D0Z9_9BACI</name>
<dbReference type="Gene3D" id="2.40.50.1020">
    <property type="entry name" value="LytTr DNA-binding domain"/>
    <property type="match status" value="1"/>
</dbReference>
<evidence type="ECO:0000259" key="2">
    <source>
        <dbReference type="PROSITE" id="PS50110"/>
    </source>
</evidence>
<protein>
    <submittedName>
        <fullName evidence="4">Response regulator transcription factor</fullName>
    </submittedName>
</protein>
<dbReference type="InterPro" id="IPR046947">
    <property type="entry name" value="LytR-like"/>
</dbReference>
<evidence type="ECO:0000259" key="3">
    <source>
        <dbReference type="PROSITE" id="PS50930"/>
    </source>
</evidence>
<dbReference type="PANTHER" id="PTHR37299">
    <property type="entry name" value="TRANSCRIPTIONAL REGULATOR-RELATED"/>
    <property type="match status" value="1"/>
</dbReference>
<dbReference type="SMART" id="SM00448">
    <property type="entry name" value="REC"/>
    <property type="match status" value="1"/>
</dbReference>
<accession>A0A4U1D0Z9</accession>
<dbReference type="RefSeq" id="WP_136832960.1">
    <property type="nucleotide sequence ID" value="NZ_SWBM01000005.1"/>
</dbReference>
<gene>
    <name evidence="4" type="ORF">FA727_18170</name>
</gene>
<evidence type="ECO:0000313" key="4">
    <source>
        <dbReference type="EMBL" id="TKC15353.1"/>
    </source>
</evidence>
<dbReference type="PROSITE" id="PS50110">
    <property type="entry name" value="RESPONSE_REGULATORY"/>
    <property type="match status" value="1"/>
</dbReference>
<sequence length="242" mass="27657">MEKIRVIIADDDLSSRTILVHFTKLLPEFEVIGEATTGEELIQLVVKEKPDLALVDISMPDLNGVEASKACKELHPNLQVIFTTGHDDFAIEAFNLSAVDYIVKPIERTRLFIALEKAKKMIGYQKKVEISAPKNFSKLAIKSNNTYLYILLDDILFIEKQGRKTIIHTESEQFETSDPLQNLMERLPKNFFKTHRSYLVNLRKVAKIEASGETYLAFFYGTNKNAYISKLKINEVQELLCL</sequence>
<feature type="domain" description="HTH LytTR-type" evidence="3">
    <location>
        <begin position="139"/>
        <end position="242"/>
    </location>
</feature>
<dbReference type="OrthoDB" id="3190595at2"/>
<dbReference type="InterPro" id="IPR011006">
    <property type="entry name" value="CheY-like_superfamily"/>
</dbReference>
<proteinExistence type="predicted"/>